<dbReference type="RefSeq" id="WP_376850434.1">
    <property type="nucleotide sequence ID" value="NZ_JBHSMF010000006.1"/>
</dbReference>
<comment type="caution">
    <text evidence="18">The sequence shown here is derived from an EMBL/GenBank/DDBJ whole genome shotgun (WGS) entry which is preliminary data.</text>
</comment>
<keyword evidence="13" id="KW-0998">Cell outer membrane</keyword>
<gene>
    <name evidence="18" type="ORF">ACFPOE_12620</name>
</gene>
<evidence type="ECO:0000256" key="10">
    <source>
        <dbReference type="ARBA" id="ARBA00023114"/>
    </source>
</evidence>
<dbReference type="InterPro" id="IPR049712">
    <property type="entry name" value="Poly_export"/>
</dbReference>
<evidence type="ECO:0000256" key="15">
    <source>
        <dbReference type="SAM" id="SignalP"/>
    </source>
</evidence>
<proteinExistence type="inferred from homology"/>
<dbReference type="InterPro" id="IPR003715">
    <property type="entry name" value="Poly_export_N"/>
</dbReference>
<sequence length="387" mass="41600">MLKHGLPAIARLLLVAPLLLVHGCAVVTAPGFDYADPKVRTSVTLGQFVVADADNPPQGVITPITPALVQAQMQKRPRALPPEIQRLFAEAKPYTIGPSDIIGIVVYDHPELLPAAGAVISQQVDPTGISSAPGFIVGADGQVTFPYVGRVKVEGLTEIEASELLVQRLRRVIKDPQVTVRIQSFRSRRAYVEGEVRMPGTQIFTDVPMTLPEAISRAGGVTAAGDRSFVTLTRNNETTLIDLMQLQELGVNPNRILLQNGDMVTVRGRDESKVYVMGEILRPSALPMHNGRMSLNEALGEAGGPNLLTANTGQIYVIRNTAQGGSPAVYHLNASSPTALALADTFALRPRDVVYIDPVPLVNWNRIISLVLPSAQALMTGRQVISP</sequence>
<dbReference type="Gene3D" id="3.10.560.10">
    <property type="entry name" value="Outer membrane lipoprotein wza domain like"/>
    <property type="match status" value="2"/>
</dbReference>
<keyword evidence="14" id="KW-0449">Lipoprotein</keyword>
<evidence type="ECO:0000313" key="18">
    <source>
        <dbReference type="EMBL" id="MFC5498380.1"/>
    </source>
</evidence>
<keyword evidence="7 15" id="KW-0732">Signal</keyword>
<feature type="domain" description="SLBB" evidence="17">
    <location>
        <begin position="189"/>
        <end position="266"/>
    </location>
</feature>
<keyword evidence="19" id="KW-1185">Reference proteome</keyword>
<evidence type="ECO:0000313" key="19">
    <source>
        <dbReference type="Proteomes" id="UP001596037"/>
    </source>
</evidence>
<evidence type="ECO:0000256" key="9">
    <source>
        <dbReference type="ARBA" id="ARBA00023065"/>
    </source>
</evidence>
<evidence type="ECO:0000256" key="3">
    <source>
        <dbReference type="ARBA" id="ARBA00022448"/>
    </source>
</evidence>
<dbReference type="Pfam" id="PF02563">
    <property type="entry name" value="Poly_export"/>
    <property type="match status" value="1"/>
</dbReference>
<dbReference type="InterPro" id="IPR054765">
    <property type="entry name" value="SLBB_dom"/>
</dbReference>
<evidence type="ECO:0000256" key="6">
    <source>
        <dbReference type="ARBA" id="ARBA00022692"/>
    </source>
</evidence>
<dbReference type="Gene3D" id="3.30.1950.10">
    <property type="entry name" value="wza like domain"/>
    <property type="match status" value="1"/>
</dbReference>
<evidence type="ECO:0000256" key="14">
    <source>
        <dbReference type="ARBA" id="ARBA00023288"/>
    </source>
</evidence>
<keyword evidence="5" id="KW-0762">Sugar transport</keyword>
<dbReference type="Proteomes" id="UP001596037">
    <property type="component" value="Unassembled WGS sequence"/>
</dbReference>
<accession>A0ABW0NCI8</accession>
<comment type="subcellular location">
    <subcellularLocation>
        <location evidence="1">Cell outer membrane</location>
        <topology evidence="1">Multi-pass membrane protein</topology>
    </subcellularLocation>
</comment>
<reference evidence="19" key="1">
    <citation type="journal article" date="2019" name="Int. J. Syst. Evol. Microbiol.">
        <title>The Global Catalogue of Microorganisms (GCM) 10K type strain sequencing project: providing services to taxonomists for standard genome sequencing and annotation.</title>
        <authorList>
            <consortium name="The Broad Institute Genomics Platform"/>
            <consortium name="The Broad Institute Genome Sequencing Center for Infectious Disease"/>
            <person name="Wu L."/>
            <person name="Ma J."/>
        </authorList>
    </citation>
    <scope>NUCLEOTIDE SEQUENCE [LARGE SCALE GENOMIC DNA]</scope>
    <source>
        <strain evidence="19">CCUG 57401</strain>
    </source>
</reference>
<feature type="chain" id="PRO_5046360333" evidence="15">
    <location>
        <begin position="36"/>
        <end position="387"/>
    </location>
</feature>
<evidence type="ECO:0000259" key="16">
    <source>
        <dbReference type="Pfam" id="PF02563"/>
    </source>
</evidence>
<keyword evidence="3" id="KW-0813">Transport</keyword>
<evidence type="ECO:0000256" key="12">
    <source>
        <dbReference type="ARBA" id="ARBA00023139"/>
    </source>
</evidence>
<keyword evidence="10" id="KW-0626">Porin</keyword>
<keyword evidence="6" id="KW-0812">Transmembrane</keyword>
<dbReference type="EMBL" id="JBHSMF010000006">
    <property type="protein sequence ID" value="MFC5498380.1"/>
    <property type="molecule type" value="Genomic_DNA"/>
</dbReference>
<evidence type="ECO:0000256" key="11">
    <source>
        <dbReference type="ARBA" id="ARBA00023136"/>
    </source>
</evidence>
<evidence type="ECO:0000256" key="13">
    <source>
        <dbReference type="ARBA" id="ARBA00023237"/>
    </source>
</evidence>
<dbReference type="PANTHER" id="PTHR33619:SF3">
    <property type="entry name" value="POLYSACCHARIDE EXPORT PROTEIN GFCE-RELATED"/>
    <property type="match status" value="1"/>
</dbReference>
<feature type="domain" description="SLBB" evidence="17">
    <location>
        <begin position="273"/>
        <end position="356"/>
    </location>
</feature>
<evidence type="ECO:0000256" key="7">
    <source>
        <dbReference type="ARBA" id="ARBA00022729"/>
    </source>
</evidence>
<keyword evidence="4" id="KW-1134">Transmembrane beta strand</keyword>
<keyword evidence="8" id="KW-0625">Polysaccharide transport</keyword>
<keyword evidence="9" id="KW-0406">Ion transport</keyword>
<evidence type="ECO:0000256" key="5">
    <source>
        <dbReference type="ARBA" id="ARBA00022597"/>
    </source>
</evidence>
<evidence type="ECO:0000259" key="17">
    <source>
        <dbReference type="Pfam" id="PF22461"/>
    </source>
</evidence>
<comment type="similarity">
    <text evidence="2">Belongs to the BexD/CtrA/VexA family.</text>
</comment>
<evidence type="ECO:0000256" key="1">
    <source>
        <dbReference type="ARBA" id="ARBA00004571"/>
    </source>
</evidence>
<name>A0ABW0NCI8_9BURK</name>
<feature type="domain" description="Polysaccharide export protein N-terminal" evidence="16">
    <location>
        <begin position="90"/>
        <end position="182"/>
    </location>
</feature>
<evidence type="ECO:0000256" key="2">
    <source>
        <dbReference type="ARBA" id="ARBA00009450"/>
    </source>
</evidence>
<keyword evidence="12" id="KW-0564">Palmitate</keyword>
<dbReference type="Pfam" id="PF22461">
    <property type="entry name" value="SLBB_2"/>
    <property type="match status" value="2"/>
</dbReference>
<organism evidence="18 19">
    <name type="scientific">Caenimonas terrae</name>
    <dbReference type="NCBI Taxonomy" id="696074"/>
    <lineage>
        <taxon>Bacteria</taxon>
        <taxon>Pseudomonadati</taxon>
        <taxon>Pseudomonadota</taxon>
        <taxon>Betaproteobacteria</taxon>
        <taxon>Burkholderiales</taxon>
        <taxon>Comamonadaceae</taxon>
        <taxon>Caenimonas</taxon>
    </lineage>
</organism>
<keyword evidence="11" id="KW-0472">Membrane</keyword>
<evidence type="ECO:0000256" key="8">
    <source>
        <dbReference type="ARBA" id="ARBA00023047"/>
    </source>
</evidence>
<evidence type="ECO:0000256" key="4">
    <source>
        <dbReference type="ARBA" id="ARBA00022452"/>
    </source>
</evidence>
<feature type="signal peptide" evidence="15">
    <location>
        <begin position="1"/>
        <end position="35"/>
    </location>
</feature>
<protein>
    <submittedName>
        <fullName evidence="18">Polysaccharide biosynthesis/export family protein</fullName>
    </submittedName>
</protein>
<dbReference type="PANTHER" id="PTHR33619">
    <property type="entry name" value="POLYSACCHARIDE EXPORT PROTEIN GFCE-RELATED"/>
    <property type="match status" value="1"/>
</dbReference>